<dbReference type="SMART" id="SM00345">
    <property type="entry name" value="HTH_GNTR"/>
    <property type="match status" value="1"/>
</dbReference>
<dbReference type="SUPFAM" id="SSF46785">
    <property type="entry name" value="Winged helix' DNA-binding domain"/>
    <property type="match status" value="1"/>
</dbReference>
<proteinExistence type="predicted"/>
<evidence type="ECO:0000256" key="1">
    <source>
        <dbReference type="ARBA" id="ARBA00023015"/>
    </source>
</evidence>
<dbReference type="STRING" id="569882.SAMN04490248_1238"/>
<keyword evidence="1" id="KW-0805">Transcription regulation</keyword>
<dbReference type="Proteomes" id="UP000198893">
    <property type="component" value="Unassembled WGS sequence"/>
</dbReference>
<dbReference type="InterPro" id="IPR011711">
    <property type="entry name" value="GntR_C"/>
</dbReference>
<dbReference type="EMBL" id="FODS01000023">
    <property type="protein sequence ID" value="SEP07599.1"/>
    <property type="molecule type" value="Genomic_DNA"/>
</dbReference>
<dbReference type="PANTHER" id="PTHR43537">
    <property type="entry name" value="TRANSCRIPTIONAL REGULATOR, GNTR FAMILY"/>
    <property type="match status" value="1"/>
</dbReference>
<evidence type="ECO:0000256" key="3">
    <source>
        <dbReference type="ARBA" id="ARBA00023163"/>
    </source>
</evidence>
<keyword evidence="3" id="KW-0804">Transcription</keyword>
<keyword evidence="2 5" id="KW-0238">DNA-binding</keyword>
<protein>
    <submittedName>
        <fullName evidence="5">DNA-binding transcriptional regulator, GntR family</fullName>
    </submittedName>
</protein>
<dbReference type="InterPro" id="IPR036390">
    <property type="entry name" value="WH_DNA-bd_sf"/>
</dbReference>
<reference evidence="5 6" key="1">
    <citation type="submission" date="2016-10" db="EMBL/GenBank/DDBJ databases">
        <authorList>
            <person name="de Groot N.N."/>
        </authorList>
    </citation>
    <scope>NUCLEOTIDE SEQUENCE [LARGE SCALE GENOMIC DNA]</scope>
    <source>
        <strain evidence="5 6">DSM 27842</strain>
    </source>
</reference>
<dbReference type="SMART" id="SM00895">
    <property type="entry name" value="FCD"/>
    <property type="match status" value="1"/>
</dbReference>
<dbReference type="GO" id="GO:0003677">
    <property type="term" value="F:DNA binding"/>
    <property type="evidence" value="ECO:0007669"/>
    <property type="project" value="UniProtKB-KW"/>
</dbReference>
<dbReference type="PANTHER" id="PTHR43537:SF5">
    <property type="entry name" value="UXU OPERON TRANSCRIPTIONAL REGULATOR"/>
    <property type="match status" value="1"/>
</dbReference>
<evidence type="ECO:0000259" key="4">
    <source>
        <dbReference type="PROSITE" id="PS50949"/>
    </source>
</evidence>
<dbReference type="SUPFAM" id="SSF48008">
    <property type="entry name" value="GntR ligand-binding domain-like"/>
    <property type="match status" value="1"/>
</dbReference>
<accession>A0A1H8UWQ4</accession>
<dbReference type="InterPro" id="IPR036388">
    <property type="entry name" value="WH-like_DNA-bd_sf"/>
</dbReference>
<dbReference type="PROSITE" id="PS50949">
    <property type="entry name" value="HTH_GNTR"/>
    <property type="match status" value="1"/>
</dbReference>
<dbReference type="GO" id="GO:0003700">
    <property type="term" value="F:DNA-binding transcription factor activity"/>
    <property type="evidence" value="ECO:0007669"/>
    <property type="project" value="InterPro"/>
</dbReference>
<keyword evidence="6" id="KW-1185">Reference proteome</keyword>
<evidence type="ECO:0000313" key="5">
    <source>
        <dbReference type="EMBL" id="SEP07599.1"/>
    </source>
</evidence>
<dbReference type="Pfam" id="PF07729">
    <property type="entry name" value="FCD"/>
    <property type="match status" value="1"/>
</dbReference>
<feature type="domain" description="HTH gntR-type" evidence="4">
    <location>
        <begin position="15"/>
        <end position="82"/>
    </location>
</feature>
<dbReference type="Pfam" id="PF00392">
    <property type="entry name" value="GntR"/>
    <property type="match status" value="1"/>
</dbReference>
<dbReference type="AlphaFoldDB" id="A0A1H8UWQ4"/>
<dbReference type="InterPro" id="IPR000524">
    <property type="entry name" value="Tscrpt_reg_HTH_GntR"/>
</dbReference>
<organism evidence="5 6">
    <name type="scientific">Salinihabitans flavidus</name>
    <dbReference type="NCBI Taxonomy" id="569882"/>
    <lineage>
        <taxon>Bacteria</taxon>
        <taxon>Pseudomonadati</taxon>
        <taxon>Pseudomonadota</taxon>
        <taxon>Alphaproteobacteria</taxon>
        <taxon>Rhodobacterales</taxon>
        <taxon>Roseobacteraceae</taxon>
        <taxon>Salinihabitans</taxon>
    </lineage>
</organism>
<gene>
    <name evidence="5" type="ORF">SAMN04490248_1238</name>
</gene>
<evidence type="ECO:0000256" key="2">
    <source>
        <dbReference type="ARBA" id="ARBA00023125"/>
    </source>
</evidence>
<dbReference type="InterPro" id="IPR008920">
    <property type="entry name" value="TF_FadR/GntR_C"/>
</dbReference>
<sequence>MRTGSKLMETRDPLESLSDAIYGALRADIMQCRLRPGATIDTNELTERFNVSKTPLRDALKRLSIEGLVDILPRSGYRVKPITFRVIHEILDLRAALGPHAAFMAARYITPAELEELRAILGDYLPASGQGELQSAARRFHVAVARASRNARISTLTDSLFEELERVMRLTVDFSPRKDEDSRDHFLLIDALAEGDSETASEIERSHIAKARAFLLETLIVKGHFSDSEISDLGRSRAI</sequence>
<name>A0A1H8UWQ4_9RHOB</name>
<dbReference type="Gene3D" id="1.10.10.10">
    <property type="entry name" value="Winged helix-like DNA-binding domain superfamily/Winged helix DNA-binding domain"/>
    <property type="match status" value="1"/>
</dbReference>
<dbReference type="Gene3D" id="1.20.120.530">
    <property type="entry name" value="GntR ligand-binding domain-like"/>
    <property type="match status" value="1"/>
</dbReference>
<evidence type="ECO:0000313" key="6">
    <source>
        <dbReference type="Proteomes" id="UP000198893"/>
    </source>
</evidence>
<dbReference type="CDD" id="cd07377">
    <property type="entry name" value="WHTH_GntR"/>
    <property type="match status" value="1"/>
</dbReference>